<dbReference type="InterPro" id="IPR029062">
    <property type="entry name" value="Class_I_gatase-like"/>
</dbReference>
<evidence type="ECO:0000259" key="1">
    <source>
        <dbReference type="Pfam" id="PF00117"/>
    </source>
</evidence>
<dbReference type="GO" id="GO:0016740">
    <property type="term" value="F:transferase activity"/>
    <property type="evidence" value="ECO:0007669"/>
    <property type="project" value="UniProtKB-KW"/>
</dbReference>
<evidence type="ECO:0000313" key="2">
    <source>
        <dbReference type="EMBL" id="TNC21451.1"/>
    </source>
</evidence>
<dbReference type="Gene3D" id="3.40.50.880">
    <property type="match status" value="1"/>
</dbReference>
<evidence type="ECO:0000313" key="3">
    <source>
        <dbReference type="Proteomes" id="UP000305546"/>
    </source>
</evidence>
<sequence>MPRLLVIQPDESDPIGPLGEWLTAAGADLDIRLPPADELPGGLDGYQGLICLGGGMNAEDDSAHPWLSRVRDLLAAGTRSGLPTLGICLGAQLLAVATGGRVAEGEKGPEVGAQLISKKDAAWTDPLFADLPLMPDVMHFHGDEISRLPVGAILLASAPKYPHQAFRLGRCAYGVQFHIETTAEVVQAWAVDAPEMAATAKPGAFDTATLGQIHQDLAETWQPFAARFVRLAGGALEPAAPANTLPLA</sequence>
<reference evidence="2 3" key="1">
    <citation type="submission" date="2019-06" db="EMBL/GenBank/DDBJ databases">
        <title>Amycolatopsis alkalitolerans sp. nov., isolated from Gastrodia elata Blume.</title>
        <authorList>
            <person name="Narsing Rao M.P."/>
            <person name="Li W.J."/>
        </authorList>
    </citation>
    <scope>NUCLEOTIDE SEQUENCE [LARGE SCALE GENOMIC DNA]</scope>
    <source>
        <strain evidence="2 3">SYSUP0005</strain>
    </source>
</reference>
<keyword evidence="2" id="KW-0315">Glutamine amidotransferase</keyword>
<name>A0A5C4LSP2_9PSEU</name>
<dbReference type="InterPro" id="IPR044992">
    <property type="entry name" value="ChyE-like"/>
</dbReference>
<dbReference type="PANTHER" id="PTHR42695">
    <property type="entry name" value="GLUTAMINE AMIDOTRANSFERASE YLR126C-RELATED"/>
    <property type="match status" value="1"/>
</dbReference>
<gene>
    <name evidence="2" type="ORF">FG385_28110</name>
</gene>
<accession>A0A5C4LSP2</accession>
<dbReference type="SUPFAM" id="SSF52317">
    <property type="entry name" value="Class I glutamine amidotransferase-like"/>
    <property type="match status" value="1"/>
</dbReference>
<dbReference type="EMBL" id="VDFW01000034">
    <property type="protein sequence ID" value="TNC21451.1"/>
    <property type="molecule type" value="Genomic_DNA"/>
</dbReference>
<feature type="domain" description="Glutamine amidotransferase" evidence="1">
    <location>
        <begin position="46"/>
        <end position="183"/>
    </location>
</feature>
<dbReference type="CDD" id="cd01741">
    <property type="entry name" value="GATase1_1"/>
    <property type="match status" value="1"/>
</dbReference>
<dbReference type="OrthoDB" id="5196541at2"/>
<keyword evidence="2" id="KW-0808">Transferase</keyword>
<dbReference type="InterPro" id="IPR017926">
    <property type="entry name" value="GATASE"/>
</dbReference>
<dbReference type="AlphaFoldDB" id="A0A5C4LSP2"/>
<dbReference type="GO" id="GO:0005829">
    <property type="term" value="C:cytosol"/>
    <property type="evidence" value="ECO:0007669"/>
    <property type="project" value="TreeGrafter"/>
</dbReference>
<dbReference type="PANTHER" id="PTHR42695:SF5">
    <property type="entry name" value="GLUTAMINE AMIDOTRANSFERASE YLR126C-RELATED"/>
    <property type="match status" value="1"/>
</dbReference>
<keyword evidence="3" id="KW-1185">Reference proteome</keyword>
<dbReference type="RefSeq" id="WP_139099876.1">
    <property type="nucleotide sequence ID" value="NZ_VDFW01000034.1"/>
</dbReference>
<protein>
    <submittedName>
        <fullName evidence="2">Type 1 glutamine amidotransferase</fullName>
    </submittedName>
</protein>
<dbReference type="Pfam" id="PF00117">
    <property type="entry name" value="GATase"/>
    <property type="match status" value="1"/>
</dbReference>
<organism evidence="2 3">
    <name type="scientific">Amycolatopsis alkalitolerans</name>
    <dbReference type="NCBI Taxonomy" id="2547244"/>
    <lineage>
        <taxon>Bacteria</taxon>
        <taxon>Bacillati</taxon>
        <taxon>Actinomycetota</taxon>
        <taxon>Actinomycetes</taxon>
        <taxon>Pseudonocardiales</taxon>
        <taxon>Pseudonocardiaceae</taxon>
        <taxon>Amycolatopsis</taxon>
    </lineage>
</organism>
<dbReference type="Proteomes" id="UP000305546">
    <property type="component" value="Unassembled WGS sequence"/>
</dbReference>
<proteinExistence type="predicted"/>
<comment type="caution">
    <text evidence="2">The sequence shown here is derived from an EMBL/GenBank/DDBJ whole genome shotgun (WGS) entry which is preliminary data.</text>
</comment>
<dbReference type="PROSITE" id="PS51273">
    <property type="entry name" value="GATASE_TYPE_1"/>
    <property type="match status" value="1"/>
</dbReference>